<evidence type="ECO:0000313" key="1">
    <source>
        <dbReference type="EMBL" id="KAG6421477.1"/>
    </source>
</evidence>
<reference evidence="1" key="1">
    <citation type="submission" date="2018-01" db="EMBL/GenBank/DDBJ databases">
        <authorList>
            <person name="Mao J.F."/>
        </authorList>
    </citation>
    <scope>NUCLEOTIDE SEQUENCE</scope>
    <source>
        <strain evidence="1">Huo1</strain>
        <tissue evidence="1">Leaf</tissue>
    </source>
</reference>
<reference evidence="1" key="2">
    <citation type="submission" date="2020-08" db="EMBL/GenBank/DDBJ databases">
        <title>Plant Genome Project.</title>
        <authorList>
            <person name="Zhang R.-G."/>
        </authorList>
    </citation>
    <scope>NUCLEOTIDE SEQUENCE</scope>
    <source>
        <strain evidence="1">Huo1</strain>
        <tissue evidence="1">Leaf</tissue>
    </source>
</reference>
<keyword evidence="2" id="KW-1185">Reference proteome</keyword>
<protein>
    <submittedName>
        <fullName evidence="1">Uncharacterized protein</fullName>
    </submittedName>
</protein>
<proteinExistence type="predicted"/>
<dbReference type="EMBL" id="PNBA02000006">
    <property type="protein sequence ID" value="KAG6421477.1"/>
    <property type="molecule type" value="Genomic_DNA"/>
</dbReference>
<comment type="caution">
    <text evidence="1">The sequence shown here is derived from an EMBL/GenBank/DDBJ whole genome shotgun (WGS) entry which is preliminary data.</text>
</comment>
<dbReference type="AlphaFoldDB" id="A0A8X8XZJ1"/>
<organism evidence="1">
    <name type="scientific">Salvia splendens</name>
    <name type="common">Scarlet sage</name>
    <dbReference type="NCBI Taxonomy" id="180675"/>
    <lineage>
        <taxon>Eukaryota</taxon>
        <taxon>Viridiplantae</taxon>
        <taxon>Streptophyta</taxon>
        <taxon>Embryophyta</taxon>
        <taxon>Tracheophyta</taxon>
        <taxon>Spermatophyta</taxon>
        <taxon>Magnoliopsida</taxon>
        <taxon>eudicotyledons</taxon>
        <taxon>Gunneridae</taxon>
        <taxon>Pentapetalae</taxon>
        <taxon>asterids</taxon>
        <taxon>lamiids</taxon>
        <taxon>Lamiales</taxon>
        <taxon>Lamiaceae</taxon>
        <taxon>Nepetoideae</taxon>
        <taxon>Mentheae</taxon>
        <taxon>Salviinae</taxon>
        <taxon>Salvia</taxon>
        <taxon>Salvia subgen. Calosphace</taxon>
        <taxon>core Calosphace</taxon>
    </lineage>
</organism>
<name>A0A8X8XZJ1_SALSN</name>
<evidence type="ECO:0000313" key="2">
    <source>
        <dbReference type="Proteomes" id="UP000298416"/>
    </source>
</evidence>
<accession>A0A8X8XZJ1</accession>
<dbReference type="Proteomes" id="UP000298416">
    <property type="component" value="Unassembled WGS sequence"/>
</dbReference>
<sequence length="68" mass="7326">MSGVTSTKGNGIIVTTRIDNVASVVNSFHVHLLKGLSVLVHNGNAEVPSGFETIGKEMDVRVWPWLPI</sequence>
<gene>
    <name evidence="1" type="ORF">SASPL_118030</name>
</gene>